<proteinExistence type="predicted"/>
<comment type="caution">
    <text evidence="1">The sequence shown here is derived from an EMBL/GenBank/DDBJ whole genome shotgun (WGS) entry which is preliminary data.</text>
</comment>
<evidence type="ECO:0000313" key="1">
    <source>
        <dbReference type="EMBL" id="GFQ84618.1"/>
    </source>
</evidence>
<reference evidence="1" key="1">
    <citation type="submission" date="2020-07" db="EMBL/GenBank/DDBJ databases">
        <title>Multicomponent nature underlies the extraordinary mechanical properties of spider dragline silk.</title>
        <authorList>
            <person name="Kono N."/>
            <person name="Nakamura H."/>
            <person name="Mori M."/>
            <person name="Yoshida Y."/>
            <person name="Ohtoshi R."/>
            <person name="Malay A.D."/>
            <person name="Moran D.A.P."/>
            <person name="Tomita M."/>
            <person name="Numata K."/>
            <person name="Arakawa K."/>
        </authorList>
    </citation>
    <scope>NUCLEOTIDE SEQUENCE</scope>
</reference>
<organism evidence="1 2">
    <name type="scientific">Trichonephila clavata</name>
    <name type="common">Joro spider</name>
    <name type="synonym">Nephila clavata</name>
    <dbReference type="NCBI Taxonomy" id="2740835"/>
    <lineage>
        <taxon>Eukaryota</taxon>
        <taxon>Metazoa</taxon>
        <taxon>Ecdysozoa</taxon>
        <taxon>Arthropoda</taxon>
        <taxon>Chelicerata</taxon>
        <taxon>Arachnida</taxon>
        <taxon>Araneae</taxon>
        <taxon>Araneomorphae</taxon>
        <taxon>Entelegynae</taxon>
        <taxon>Araneoidea</taxon>
        <taxon>Nephilidae</taxon>
        <taxon>Trichonephila</taxon>
    </lineage>
</organism>
<keyword evidence="2" id="KW-1185">Reference proteome</keyword>
<sequence length="108" mass="11858">MYNKEEAGNHVINKDGMMEETVEYTIVEGGAPNAENTMEGVTNIGENVSMEGVSNSGENAIDKFEVNNAEHVSMENVYNTEHAMEGVNNSGENVSMEFVVVSHYPYGY</sequence>
<name>A0A8X6KW74_TRICU</name>
<dbReference type="Proteomes" id="UP000887116">
    <property type="component" value="Unassembled WGS sequence"/>
</dbReference>
<dbReference type="AlphaFoldDB" id="A0A8X6KW74"/>
<evidence type="ECO:0000313" key="2">
    <source>
        <dbReference type="Proteomes" id="UP000887116"/>
    </source>
</evidence>
<dbReference type="EMBL" id="BMAO01032788">
    <property type="protein sequence ID" value="GFQ84618.1"/>
    <property type="molecule type" value="Genomic_DNA"/>
</dbReference>
<accession>A0A8X6KW74</accession>
<gene>
    <name evidence="1" type="ORF">TNCT_738631</name>
</gene>
<protein>
    <submittedName>
        <fullName evidence="1">Uncharacterized protein</fullName>
    </submittedName>
</protein>